<evidence type="ECO:0000256" key="3">
    <source>
        <dbReference type="ARBA" id="ARBA00022516"/>
    </source>
</evidence>
<evidence type="ECO:0000256" key="11">
    <source>
        <dbReference type="RuleBase" id="RU003750"/>
    </source>
</evidence>
<dbReference type="InterPro" id="IPR048254">
    <property type="entry name" value="CDP_ALCOHOL_P_TRANSF_CS"/>
</dbReference>
<keyword evidence="4 11" id="KW-0808">Transferase</keyword>
<keyword evidence="3" id="KW-0444">Lipid biosynthesis</keyword>
<sequence length="237" mass="26053">MLHHLPNAITLLNLFCGACASLCLIYGRLEWAIGLVALGALFDLLDGMVARWLNVHSELGKQLDSLADMVSFGLVPGLILYGLIAAAWQGHWPQDLELRALPAFLLTLFAALRLGKFNLDERQTEGFLGLPTPGCTLFMIGLLGLSLSPEPGLDFLFNVGVLYGVTLLFSVLMVVEIPMFSFKFKTLQWTGNEIRIIFAAISVALIVCWQVAGLSAVVLLYIISSCFIHFFKRKPLP</sequence>
<dbReference type="PROSITE" id="PS00379">
    <property type="entry name" value="CDP_ALCOHOL_P_TRANSF"/>
    <property type="match status" value="1"/>
</dbReference>
<reference key="2">
    <citation type="submission" date="2011-04" db="EMBL/GenBank/DDBJ databases">
        <title>Complete sequence of chromosome of Haliscomenobacter hydrossis DSM 1100.</title>
        <authorList>
            <consortium name="US DOE Joint Genome Institute (JGI-PGF)"/>
            <person name="Lucas S."/>
            <person name="Han J."/>
            <person name="Lapidus A."/>
            <person name="Bruce D."/>
            <person name="Goodwin L."/>
            <person name="Pitluck S."/>
            <person name="Peters L."/>
            <person name="Kyrpides N."/>
            <person name="Mavromatis K."/>
            <person name="Ivanova N."/>
            <person name="Ovchinnikova G."/>
            <person name="Pagani I."/>
            <person name="Daligault H."/>
            <person name="Detter J.C."/>
            <person name="Han C."/>
            <person name="Land M."/>
            <person name="Hauser L."/>
            <person name="Markowitz V."/>
            <person name="Cheng J.-F."/>
            <person name="Hugenholtz P."/>
            <person name="Woyke T."/>
            <person name="Wu D."/>
            <person name="Verbarg S."/>
            <person name="Frueling A."/>
            <person name="Brambilla E."/>
            <person name="Klenk H.-P."/>
            <person name="Eisen J.A."/>
        </authorList>
    </citation>
    <scope>NUCLEOTIDE SEQUENCE</scope>
    <source>
        <strain>DSM 1100</strain>
    </source>
</reference>
<evidence type="ECO:0000256" key="10">
    <source>
        <dbReference type="ARBA" id="ARBA00023264"/>
    </source>
</evidence>
<evidence type="ECO:0000256" key="12">
    <source>
        <dbReference type="SAM" id="Phobius"/>
    </source>
</evidence>
<keyword evidence="6 12" id="KW-1133">Transmembrane helix</keyword>
<keyword evidence="5 12" id="KW-0812">Transmembrane</keyword>
<evidence type="ECO:0000256" key="6">
    <source>
        <dbReference type="ARBA" id="ARBA00022989"/>
    </source>
</evidence>
<organism evidence="13 14">
    <name type="scientific">Haliscomenobacter hydrossis (strain ATCC 27775 / DSM 1100 / LMG 10767 / O)</name>
    <dbReference type="NCBI Taxonomy" id="760192"/>
    <lineage>
        <taxon>Bacteria</taxon>
        <taxon>Pseudomonadati</taxon>
        <taxon>Bacteroidota</taxon>
        <taxon>Saprospiria</taxon>
        <taxon>Saprospirales</taxon>
        <taxon>Haliscomenobacteraceae</taxon>
        <taxon>Haliscomenobacter</taxon>
    </lineage>
</organism>
<dbReference type="GO" id="GO:0008654">
    <property type="term" value="P:phospholipid biosynthetic process"/>
    <property type="evidence" value="ECO:0007669"/>
    <property type="project" value="UniProtKB-KW"/>
</dbReference>
<proteinExistence type="inferred from homology"/>
<keyword evidence="14" id="KW-1185">Reference proteome</keyword>
<feature type="transmembrane region" description="Helical" evidence="12">
    <location>
        <begin position="7"/>
        <end position="27"/>
    </location>
</feature>
<dbReference type="PANTHER" id="PTHR14269:SF61">
    <property type="entry name" value="CDP-DIACYLGLYCEROL--SERINE O-PHOSPHATIDYLTRANSFERASE"/>
    <property type="match status" value="1"/>
</dbReference>
<gene>
    <name evidence="13" type="ordered locus">Halhy_2947</name>
</gene>
<dbReference type="InterPro" id="IPR000462">
    <property type="entry name" value="CDP-OH_P_trans"/>
</dbReference>
<keyword evidence="8 12" id="KW-0472">Membrane</keyword>
<dbReference type="EMBL" id="CP002691">
    <property type="protein sequence ID" value="AEE50811.1"/>
    <property type="molecule type" value="Genomic_DNA"/>
</dbReference>
<evidence type="ECO:0000256" key="8">
    <source>
        <dbReference type="ARBA" id="ARBA00023136"/>
    </source>
</evidence>
<keyword evidence="10" id="KW-1208">Phospholipid metabolism</keyword>
<dbReference type="AlphaFoldDB" id="F4L5E7"/>
<dbReference type="InterPro" id="IPR050324">
    <property type="entry name" value="CDP-alcohol_PTase-I"/>
</dbReference>
<dbReference type="GO" id="GO:0016780">
    <property type="term" value="F:phosphotransferase activity, for other substituted phosphate groups"/>
    <property type="evidence" value="ECO:0007669"/>
    <property type="project" value="InterPro"/>
</dbReference>
<dbReference type="Proteomes" id="UP000008461">
    <property type="component" value="Chromosome"/>
</dbReference>
<protein>
    <submittedName>
        <fullName evidence="13">CDP-alcohol phosphatidyltransferase</fullName>
    </submittedName>
</protein>
<keyword evidence="7" id="KW-0443">Lipid metabolism</keyword>
<evidence type="ECO:0000313" key="13">
    <source>
        <dbReference type="EMBL" id="AEE50811.1"/>
    </source>
</evidence>
<dbReference type="eggNOG" id="COG1183">
    <property type="taxonomic scope" value="Bacteria"/>
</dbReference>
<feature type="transmembrane region" description="Helical" evidence="12">
    <location>
        <begin position="33"/>
        <end position="54"/>
    </location>
</feature>
<dbReference type="GO" id="GO:0016020">
    <property type="term" value="C:membrane"/>
    <property type="evidence" value="ECO:0007669"/>
    <property type="project" value="UniProtKB-SubCell"/>
</dbReference>
<keyword evidence="9" id="KW-0594">Phospholipid biosynthesis</keyword>
<evidence type="ECO:0000256" key="1">
    <source>
        <dbReference type="ARBA" id="ARBA00004141"/>
    </source>
</evidence>
<dbReference type="Gene3D" id="1.20.120.1760">
    <property type="match status" value="1"/>
</dbReference>
<evidence type="ECO:0000256" key="4">
    <source>
        <dbReference type="ARBA" id="ARBA00022679"/>
    </source>
</evidence>
<dbReference type="HOGENOM" id="CLU_049944_3_0_10"/>
<evidence type="ECO:0000256" key="9">
    <source>
        <dbReference type="ARBA" id="ARBA00023209"/>
    </source>
</evidence>
<evidence type="ECO:0000256" key="5">
    <source>
        <dbReference type="ARBA" id="ARBA00022692"/>
    </source>
</evidence>
<dbReference type="PANTHER" id="PTHR14269">
    <property type="entry name" value="CDP-DIACYLGLYCEROL--GLYCEROL-3-PHOSPHATE 3-PHOSPHATIDYLTRANSFERASE-RELATED"/>
    <property type="match status" value="1"/>
</dbReference>
<evidence type="ECO:0000256" key="2">
    <source>
        <dbReference type="ARBA" id="ARBA00010441"/>
    </source>
</evidence>
<feature type="transmembrane region" description="Helical" evidence="12">
    <location>
        <begin position="196"/>
        <end position="223"/>
    </location>
</feature>
<dbReference type="InterPro" id="IPR043130">
    <property type="entry name" value="CDP-OH_PTrfase_TM_dom"/>
</dbReference>
<comment type="similarity">
    <text evidence="2 11">Belongs to the CDP-alcohol phosphatidyltransferase class-I family.</text>
</comment>
<dbReference type="STRING" id="760192.Halhy_2947"/>
<evidence type="ECO:0000313" key="14">
    <source>
        <dbReference type="Proteomes" id="UP000008461"/>
    </source>
</evidence>
<feature type="transmembrane region" description="Helical" evidence="12">
    <location>
        <begin position="66"/>
        <end position="88"/>
    </location>
</feature>
<dbReference type="Pfam" id="PF01066">
    <property type="entry name" value="CDP-OH_P_transf"/>
    <property type="match status" value="1"/>
</dbReference>
<dbReference type="RefSeq" id="WP_013765354.1">
    <property type="nucleotide sequence ID" value="NC_015510.1"/>
</dbReference>
<reference evidence="13 14" key="1">
    <citation type="journal article" date="2011" name="Stand. Genomic Sci.">
        <title>Complete genome sequence of Haliscomenobacter hydrossis type strain (O).</title>
        <authorList>
            <consortium name="US DOE Joint Genome Institute (JGI-PGF)"/>
            <person name="Daligault H."/>
            <person name="Lapidus A."/>
            <person name="Zeytun A."/>
            <person name="Nolan M."/>
            <person name="Lucas S."/>
            <person name="Del Rio T.G."/>
            <person name="Tice H."/>
            <person name="Cheng J.F."/>
            <person name="Tapia R."/>
            <person name="Han C."/>
            <person name="Goodwin L."/>
            <person name="Pitluck S."/>
            <person name="Liolios K."/>
            <person name="Pagani I."/>
            <person name="Ivanova N."/>
            <person name="Huntemann M."/>
            <person name="Mavromatis K."/>
            <person name="Mikhailova N."/>
            <person name="Pati A."/>
            <person name="Chen A."/>
            <person name="Palaniappan K."/>
            <person name="Land M."/>
            <person name="Hauser L."/>
            <person name="Brambilla E.M."/>
            <person name="Rohde M."/>
            <person name="Verbarg S."/>
            <person name="Goker M."/>
            <person name="Bristow J."/>
            <person name="Eisen J.A."/>
            <person name="Markowitz V."/>
            <person name="Hugenholtz P."/>
            <person name="Kyrpides N.C."/>
            <person name="Klenk H.P."/>
            <person name="Woyke T."/>
        </authorList>
    </citation>
    <scope>NUCLEOTIDE SEQUENCE [LARGE SCALE GENOMIC DNA]</scope>
    <source>
        <strain evidence="14">ATCC 27775 / DSM 1100 / LMG 10767 / O</strain>
    </source>
</reference>
<feature type="transmembrane region" description="Helical" evidence="12">
    <location>
        <begin position="155"/>
        <end position="175"/>
    </location>
</feature>
<comment type="subcellular location">
    <subcellularLocation>
        <location evidence="1">Membrane</location>
        <topology evidence="1">Multi-pass membrane protein</topology>
    </subcellularLocation>
</comment>
<dbReference type="KEGG" id="hhy:Halhy_2947"/>
<name>F4L5E7_HALH1</name>
<feature type="transmembrane region" description="Helical" evidence="12">
    <location>
        <begin position="100"/>
        <end position="115"/>
    </location>
</feature>
<evidence type="ECO:0000256" key="7">
    <source>
        <dbReference type="ARBA" id="ARBA00023098"/>
    </source>
</evidence>
<accession>F4L5E7</accession>
<feature type="transmembrane region" description="Helical" evidence="12">
    <location>
        <begin position="127"/>
        <end position="149"/>
    </location>
</feature>